<dbReference type="PANTHER" id="PTHR33927:SF1">
    <property type="entry name" value="TRANSMEMBRANE PROTEIN"/>
    <property type="match status" value="1"/>
</dbReference>
<feature type="transmembrane region" description="Helical" evidence="2">
    <location>
        <begin position="254"/>
        <end position="277"/>
    </location>
</feature>
<keyword evidence="2" id="KW-0812">Transmembrane</keyword>
<comment type="caution">
    <text evidence="3">The sequence shown here is derived from an EMBL/GenBank/DDBJ whole genome shotgun (WGS) entry which is preliminary data.</text>
</comment>
<keyword evidence="2" id="KW-1133">Transmembrane helix</keyword>
<feature type="transmembrane region" description="Helical" evidence="2">
    <location>
        <begin position="221"/>
        <end position="242"/>
    </location>
</feature>
<proteinExistence type="predicted"/>
<name>A0A8H3B9I5_9AGAM</name>
<protein>
    <recommendedName>
        <fullName evidence="5">FAD-binding FR-type domain-containing protein</fullName>
    </recommendedName>
</protein>
<evidence type="ECO:0000256" key="2">
    <source>
        <dbReference type="SAM" id="Phobius"/>
    </source>
</evidence>
<evidence type="ECO:0000256" key="1">
    <source>
        <dbReference type="SAM" id="MobiDB-lite"/>
    </source>
</evidence>
<feature type="transmembrane region" description="Helical" evidence="2">
    <location>
        <begin position="155"/>
        <end position="176"/>
    </location>
</feature>
<evidence type="ECO:0000313" key="3">
    <source>
        <dbReference type="EMBL" id="CAE6451495.1"/>
    </source>
</evidence>
<accession>A0A8H3B9I5</accession>
<feature type="compositionally biased region" description="Polar residues" evidence="1">
    <location>
        <begin position="27"/>
        <end position="38"/>
    </location>
</feature>
<dbReference type="InterPro" id="IPR052979">
    <property type="entry name" value="Adenylate-forming_domain"/>
</dbReference>
<dbReference type="SUPFAM" id="SSF52343">
    <property type="entry name" value="Ferredoxin reductase-like, C-terminal NADP-linked domain"/>
    <property type="match status" value="1"/>
</dbReference>
<feature type="transmembrane region" description="Helical" evidence="2">
    <location>
        <begin position="115"/>
        <end position="143"/>
    </location>
</feature>
<dbReference type="InterPro" id="IPR039261">
    <property type="entry name" value="FNR_nucleotide-bd"/>
</dbReference>
<feature type="transmembrane region" description="Helical" evidence="2">
    <location>
        <begin position="283"/>
        <end position="305"/>
    </location>
</feature>
<dbReference type="AlphaFoldDB" id="A0A8H3B9I5"/>
<gene>
    <name evidence="3" type="ORF">RDB_LOCUS55254</name>
</gene>
<dbReference type="Proteomes" id="UP000663861">
    <property type="component" value="Unassembled WGS sequence"/>
</dbReference>
<dbReference type="EMBL" id="CAJMWY010000915">
    <property type="protein sequence ID" value="CAE6451495.1"/>
    <property type="molecule type" value="Genomic_DNA"/>
</dbReference>
<feature type="region of interest" description="Disordered" evidence="1">
    <location>
        <begin position="27"/>
        <end position="47"/>
    </location>
</feature>
<organism evidence="3 4">
    <name type="scientific">Rhizoctonia solani</name>
    <dbReference type="NCBI Taxonomy" id="456999"/>
    <lineage>
        <taxon>Eukaryota</taxon>
        <taxon>Fungi</taxon>
        <taxon>Dikarya</taxon>
        <taxon>Basidiomycota</taxon>
        <taxon>Agaricomycotina</taxon>
        <taxon>Agaricomycetes</taxon>
        <taxon>Cantharellales</taxon>
        <taxon>Ceratobasidiaceae</taxon>
        <taxon>Rhizoctonia</taxon>
    </lineage>
</organism>
<keyword evidence="2" id="KW-0472">Membrane</keyword>
<evidence type="ECO:0008006" key="5">
    <source>
        <dbReference type="Google" id="ProtNLM"/>
    </source>
</evidence>
<reference evidence="3" key="1">
    <citation type="submission" date="2021-01" db="EMBL/GenBank/DDBJ databases">
        <authorList>
            <person name="Kaushik A."/>
        </authorList>
    </citation>
    <scope>NUCLEOTIDE SEQUENCE</scope>
    <source>
        <strain evidence="3">AG4-RS23</strain>
    </source>
</reference>
<feature type="transmembrane region" description="Helical" evidence="2">
    <location>
        <begin position="82"/>
        <end position="103"/>
    </location>
</feature>
<sequence>MSVISNPAIVPVSIALPDTAHGGSAFTSGHNSLNGSSTDLEKTGDSSEKSLEGALAADIAVIQQQEERDYHRQNRYINGTMIWAHQIWWIIVAAANVPVYLYMAHHEHGPEIVNGIAHAALINLMIVVLVRNELLLGAAYYSFNYIPFRRFYFHRMLHSIGGLHVGGAFATFMQAYTFGYTDESRLVRDGHPASRHLFSWIATYAVEVGKHTPLDTPMNRALFATAILLPVGVGILIIFALRPLRERFHNLWEYTHRFVGWTLVADLVAHLGVKAALLPKARYLFYTALPYFVIVIVISIFYVWFTVTKPKVKIIANKSVAIVKFPGKPTIADGTFARISRNWWQWHAFSVALSDNSNPDKPEFSLIVGKAGDWTNGLIGESVAGNAPERMYIRGVNPPGFMHMHHAYKKVVTICTGAGIAPALPHIAQHTSNIHLVWIAKNHRETYGEEVWNAVEKNLPANQIQLHDTGKQGRPDIKELIIQAAKKHEAEAVFIVSNDPYTLMVMNICWRIGIRCYGATRDS</sequence>
<dbReference type="Gene3D" id="3.40.50.80">
    <property type="entry name" value="Nucleotide-binding domain of ferredoxin-NADP reductase (FNR) module"/>
    <property type="match status" value="1"/>
</dbReference>
<evidence type="ECO:0000313" key="4">
    <source>
        <dbReference type="Proteomes" id="UP000663861"/>
    </source>
</evidence>
<dbReference type="PANTHER" id="PTHR33927">
    <property type="entry name" value="TRANSMEMBRANE PROTEIN"/>
    <property type="match status" value="1"/>
</dbReference>